<gene>
    <name evidence="10" type="primary">zwf5</name>
    <name evidence="7" type="synonym">zwf</name>
    <name evidence="10" type="ordered locus">RHA1_ro11332</name>
</gene>
<evidence type="ECO:0000256" key="3">
    <source>
        <dbReference type="ARBA" id="ARBA00022526"/>
    </source>
</evidence>
<evidence type="ECO:0000313" key="11">
    <source>
        <dbReference type="Proteomes" id="UP000008710"/>
    </source>
</evidence>
<dbReference type="HOGENOM" id="CLU_013524_5_0_11"/>
<evidence type="ECO:0000256" key="4">
    <source>
        <dbReference type="ARBA" id="ARBA00022857"/>
    </source>
</evidence>
<evidence type="ECO:0000259" key="8">
    <source>
        <dbReference type="Pfam" id="PF00479"/>
    </source>
</evidence>
<keyword evidence="10" id="KW-0614">Plasmid</keyword>
<dbReference type="Gene3D" id="3.30.360.10">
    <property type="entry name" value="Dihydrodipicolinate Reductase, domain 2"/>
    <property type="match status" value="1"/>
</dbReference>
<dbReference type="AlphaFoldDB" id="Q0RUQ7"/>
<keyword evidence="4 7" id="KW-0521">NADP</keyword>
<dbReference type="InterPro" id="IPR019796">
    <property type="entry name" value="G6P_DH_AS"/>
</dbReference>
<dbReference type="PRINTS" id="PR00079">
    <property type="entry name" value="G6PDHDRGNASE"/>
</dbReference>
<evidence type="ECO:0000256" key="1">
    <source>
        <dbReference type="ARBA" id="ARBA00004937"/>
    </source>
</evidence>
<dbReference type="PANTHER" id="PTHR23429:SF0">
    <property type="entry name" value="GLUCOSE-6-PHOSPHATE 1-DEHYDROGENASE"/>
    <property type="match status" value="1"/>
</dbReference>
<feature type="binding site" evidence="7">
    <location>
        <position position="246"/>
    </location>
    <ligand>
        <name>substrate</name>
    </ligand>
</feature>
<dbReference type="GO" id="GO:0005829">
    <property type="term" value="C:cytosol"/>
    <property type="evidence" value="ECO:0007669"/>
    <property type="project" value="TreeGrafter"/>
</dbReference>
<dbReference type="SUPFAM" id="SSF51735">
    <property type="entry name" value="NAD(P)-binding Rossmann-fold domains"/>
    <property type="match status" value="1"/>
</dbReference>
<dbReference type="SUPFAM" id="SSF55347">
    <property type="entry name" value="Glyceraldehyde-3-phosphate dehydrogenase-like, C-terminal domain"/>
    <property type="match status" value="1"/>
</dbReference>
<evidence type="ECO:0000256" key="5">
    <source>
        <dbReference type="ARBA" id="ARBA00023002"/>
    </source>
</evidence>
<dbReference type="InterPro" id="IPR001282">
    <property type="entry name" value="G6P_DH"/>
</dbReference>
<feature type="binding site" evidence="7">
    <location>
        <position position="368"/>
    </location>
    <ligand>
        <name>substrate</name>
    </ligand>
</feature>
<dbReference type="Pfam" id="PF02781">
    <property type="entry name" value="G6PD_C"/>
    <property type="match status" value="1"/>
</dbReference>
<keyword evidence="5 7" id="KW-0560">Oxidoreductase</keyword>
<dbReference type="GO" id="GO:0050661">
    <property type="term" value="F:NADP binding"/>
    <property type="evidence" value="ECO:0007669"/>
    <property type="project" value="UniProtKB-UniRule"/>
</dbReference>
<comment type="pathway">
    <text evidence="1 7">Carbohydrate degradation; pentose phosphate pathway; D-ribulose 5-phosphate from D-glucose 6-phosphate (oxidative stage): step 1/3.</text>
</comment>
<evidence type="ECO:0000259" key="9">
    <source>
        <dbReference type="Pfam" id="PF02781"/>
    </source>
</evidence>
<feature type="domain" description="Glucose-6-phosphate dehydrogenase NAD-binding" evidence="8">
    <location>
        <begin position="38"/>
        <end position="217"/>
    </location>
</feature>
<dbReference type="Gene3D" id="3.40.50.720">
    <property type="entry name" value="NAD(P)-binding Rossmann-like Domain"/>
    <property type="match status" value="1"/>
</dbReference>
<comment type="catalytic activity">
    <reaction evidence="7">
        <text>D-glucose 6-phosphate + NADP(+) = 6-phospho-D-glucono-1,5-lactone + NADPH + H(+)</text>
        <dbReference type="Rhea" id="RHEA:15841"/>
        <dbReference type="ChEBI" id="CHEBI:15378"/>
        <dbReference type="ChEBI" id="CHEBI:57783"/>
        <dbReference type="ChEBI" id="CHEBI:57955"/>
        <dbReference type="ChEBI" id="CHEBI:58349"/>
        <dbReference type="ChEBI" id="CHEBI:61548"/>
        <dbReference type="EC" id="1.1.1.49"/>
    </reaction>
</comment>
<evidence type="ECO:0000256" key="2">
    <source>
        <dbReference type="ARBA" id="ARBA00009975"/>
    </source>
</evidence>
<comment type="similarity">
    <text evidence="2 7">Belongs to the glucose-6-phosphate dehydrogenase family.</text>
</comment>
<name>Q0RUQ7_RHOJR</name>
<proteinExistence type="inferred from homology"/>
<keyword evidence="6 7" id="KW-0119">Carbohydrate metabolism</keyword>
<dbReference type="GO" id="GO:0004345">
    <property type="term" value="F:glucose-6-phosphate dehydrogenase activity"/>
    <property type="evidence" value="ECO:0007669"/>
    <property type="project" value="UniProtKB-UniRule"/>
</dbReference>
<dbReference type="KEGG" id="rha:RHA1_ro11332"/>
<evidence type="ECO:0000256" key="6">
    <source>
        <dbReference type="ARBA" id="ARBA00023277"/>
    </source>
</evidence>
<dbReference type="EC" id="1.1.1.49" evidence="7"/>
<comment type="function">
    <text evidence="7">Catalyzes the oxidation of glucose 6-phosphate to 6-phosphogluconolactone.</text>
</comment>
<dbReference type="EMBL" id="CP000434">
    <property type="protein sequence ID" value="ABH00979.1"/>
    <property type="molecule type" value="Genomic_DNA"/>
</dbReference>
<dbReference type="RefSeq" id="WP_011600604.1">
    <property type="nucleotide sequence ID" value="NC_008271.1"/>
</dbReference>
<evidence type="ECO:0000256" key="7">
    <source>
        <dbReference type="HAMAP-Rule" id="MF_00966"/>
    </source>
</evidence>
<protein>
    <recommendedName>
        <fullName evidence="7">Glucose-6-phosphate 1-dehydrogenase</fullName>
        <shortName evidence="7">G6PD</shortName>
        <ecNumber evidence="7">1.1.1.49</ecNumber>
    </recommendedName>
</protein>
<dbReference type="eggNOG" id="COG0364">
    <property type="taxonomic scope" value="Bacteria"/>
</dbReference>
<dbReference type="GO" id="GO:0009051">
    <property type="term" value="P:pentose-phosphate shunt, oxidative branch"/>
    <property type="evidence" value="ECO:0007669"/>
    <property type="project" value="TreeGrafter"/>
</dbReference>
<dbReference type="NCBIfam" id="TIGR00871">
    <property type="entry name" value="zwf"/>
    <property type="match status" value="1"/>
</dbReference>
<dbReference type="UniPathway" id="UPA00115">
    <property type="reaction ID" value="UER00408"/>
</dbReference>
<dbReference type="InterPro" id="IPR036291">
    <property type="entry name" value="NAD(P)-bd_dom_sf"/>
</dbReference>
<dbReference type="InterPro" id="IPR022675">
    <property type="entry name" value="G6P_DH_C"/>
</dbReference>
<dbReference type="PROSITE" id="PS00069">
    <property type="entry name" value="G6P_DEHYDROGENASE"/>
    <property type="match status" value="1"/>
</dbReference>
<dbReference type="PANTHER" id="PTHR23429">
    <property type="entry name" value="GLUCOSE-6-PHOSPHATE 1-DEHYDROGENASE G6PD"/>
    <property type="match status" value="1"/>
</dbReference>
<dbReference type="Pfam" id="PF00479">
    <property type="entry name" value="G6PD_N"/>
    <property type="match status" value="1"/>
</dbReference>
<feature type="binding site" evidence="7">
    <location>
        <position position="265"/>
    </location>
    <ligand>
        <name>substrate</name>
    </ligand>
</feature>
<organism evidence="10 11">
    <name type="scientific">Rhodococcus jostii (strain RHA1)</name>
    <dbReference type="NCBI Taxonomy" id="101510"/>
    <lineage>
        <taxon>Bacteria</taxon>
        <taxon>Bacillati</taxon>
        <taxon>Actinomycetota</taxon>
        <taxon>Actinomycetes</taxon>
        <taxon>Mycobacteriales</taxon>
        <taxon>Nocardiaceae</taxon>
        <taxon>Rhodococcus</taxon>
    </lineage>
</organism>
<feature type="binding site" evidence="7">
    <location>
        <position position="208"/>
    </location>
    <ligand>
        <name>substrate</name>
    </ligand>
</feature>
<reference evidence="11" key="1">
    <citation type="journal article" date="2006" name="Proc. Natl. Acad. Sci. U.S.A.">
        <title>The complete genome of Rhodococcus sp. RHA1 provides insights into a catabolic powerhouse.</title>
        <authorList>
            <person name="McLeod M.P."/>
            <person name="Warren R.L."/>
            <person name="Hsiao W.W.L."/>
            <person name="Araki N."/>
            <person name="Myhre M."/>
            <person name="Fernandes C."/>
            <person name="Miyazawa D."/>
            <person name="Wong W."/>
            <person name="Lillquist A.L."/>
            <person name="Wang D."/>
            <person name="Dosanjh M."/>
            <person name="Hara H."/>
            <person name="Petrescu A."/>
            <person name="Morin R.D."/>
            <person name="Yang G."/>
            <person name="Stott J.M."/>
            <person name="Schein J.E."/>
            <person name="Shin H."/>
            <person name="Smailus D."/>
            <person name="Siddiqui A.S."/>
            <person name="Marra M.A."/>
            <person name="Jones S.J.M."/>
            <person name="Holt R."/>
            <person name="Brinkman F.S.L."/>
            <person name="Miyauchi K."/>
            <person name="Fukuda M."/>
            <person name="Davies J.E."/>
            <person name="Mohn W.W."/>
            <person name="Eltis L.D."/>
        </authorList>
    </citation>
    <scope>NUCLEOTIDE SEQUENCE [LARGE SCALE GENOMIC DNA]</scope>
    <source>
        <strain evidence="11">RHA1</strain>
    </source>
</reference>
<accession>Q0RUQ7</accession>
<dbReference type="Proteomes" id="UP000008710">
    <property type="component" value="Plasmid pRHL3"/>
</dbReference>
<sequence>MSMPQVTDPVTINPVGGQTVIPDAVSPAAGFVPSSSMVIFGITGDLSRKKLLPAIYDLANRGLLPPSFSLVGFGRHEPDRVIETIQAAMIAGARTSFRIDTWNQLARNFRYVRGSFDDRSAFEILKQELAQLDMLHSAVGHSFYMSISPAHFSLVCAQLNAVGLSQHHRGWRRIVLEKPFGNDLASSRALGATVDEVFGAGSVFRVDHYLGKETVQNILALRFANGLFEPLWNHRHIDNVQITMAEDIGVEGRAGYYDGVGAARDVIQNHLLQLLALIAMEEPVGVDAASLSAEKVKVLSATSAVGPWTETTARGQYAATIRGETYLPGLLEEDGFNPCSTTETYAAITAQIANRRWAGVPFYLRAGKRLTKRTTEVAVTFAAPHHLTGSAEAGPPPQNVLVVRVQPDDGISLRIGAKTPGDGMRIQDVDLSMSFADSFGGSSPEAYERLILDVLRGDASLFPSQAEVDASWAIIDPVITFWAEHGRPDEYRSGSAGPSSAESIVGRTGRVWRPL</sequence>
<feature type="binding site" evidence="7">
    <location>
        <position position="75"/>
    </location>
    <ligand>
        <name>NADP(+)</name>
        <dbReference type="ChEBI" id="CHEBI:58349"/>
    </ligand>
</feature>
<dbReference type="PIRSF" id="PIRSF000110">
    <property type="entry name" value="G6PD"/>
    <property type="match status" value="1"/>
</dbReference>
<feature type="binding site" evidence="7">
    <location>
        <position position="178"/>
    </location>
    <ligand>
        <name>NADP(+)</name>
        <dbReference type="ChEBI" id="CHEBI:58349"/>
    </ligand>
</feature>
<keyword evidence="3 7" id="KW-0313">Glucose metabolism</keyword>
<dbReference type="InterPro" id="IPR022674">
    <property type="entry name" value="G6P_DH_NAD-bd"/>
</dbReference>
<feature type="active site" description="Proton acceptor" evidence="7">
    <location>
        <position position="270"/>
    </location>
</feature>
<feature type="domain" description="Glucose-6-phosphate dehydrogenase C-terminal" evidence="9">
    <location>
        <begin position="219"/>
        <end position="513"/>
    </location>
</feature>
<feature type="binding site" evidence="7">
    <location>
        <position position="212"/>
    </location>
    <ligand>
        <name>substrate</name>
    </ligand>
</feature>
<geneLocation type="plasmid" evidence="10 11">
    <name>pRHL3</name>
</geneLocation>
<dbReference type="GO" id="GO:0006006">
    <property type="term" value="P:glucose metabolic process"/>
    <property type="evidence" value="ECO:0007669"/>
    <property type="project" value="UniProtKB-KW"/>
</dbReference>
<comment type="caution">
    <text evidence="7">Lacks conserved residue(s) required for the propagation of feature annotation.</text>
</comment>
<dbReference type="HAMAP" id="MF_00966">
    <property type="entry name" value="G6PD"/>
    <property type="match status" value="1"/>
</dbReference>
<evidence type="ECO:0000313" key="10">
    <source>
        <dbReference type="EMBL" id="ABH00979.1"/>
    </source>
</evidence>